<evidence type="ECO:0000313" key="2">
    <source>
        <dbReference type="Proteomes" id="UP001210978"/>
    </source>
</evidence>
<evidence type="ECO:0000313" key="1">
    <source>
        <dbReference type="EMBL" id="WBV59906.1"/>
    </source>
</evidence>
<reference evidence="1 2" key="1">
    <citation type="submission" date="2023-01" db="EMBL/GenBank/DDBJ databases">
        <title>Complete genome of Chryseobacterium camelliae VAN22-5A.</title>
        <authorList>
            <person name="Zong G."/>
            <person name="Cao G."/>
        </authorList>
    </citation>
    <scope>NUCLEOTIDE SEQUENCE [LARGE SCALE GENOMIC DNA]</scope>
    <source>
        <strain evidence="1 2">VAN22-5A</strain>
    </source>
</reference>
<proteinExistence type="predicted"/>
<name>A0ABY7QMH7_9FLAO</name>
<dbReference type="RefSeq" id="WP_271148255.1">
    <property type="nucleotide sequence ID" value="NZ_CP115859.1"/>
</dbReference>
<dbReference type="Proteomes" id="UP001210978">
    <property type="component" value="Chromosome"/>
</dbReference>
<keyword evidence="2" id="KW-1185">Reference proteome</keyword>
<dbReference type="EMBL" id="CP115859">
    <property type="protein sequence ID" value="WBV59906.1"/>
    <property type="molecule type" value="Genomic_DNA"/>
</dbReference>
<organism evidence="1 2">
    <name type="scientific">Chryseobacterium camelliae</name>
    <dbReference type="NCBI Taxonomy" id="1265445"/>
    <lineage>
        <taxon>Bacteria</taxon>
        <taxon>Pseudomonadati</taxon>
        <taxon>Bacteroidota</taxon>
        <taxon>Flavobacteriia</taxon>
        <taxon>Flavobacteriales</taxon>
        <taxon>Weeksellaceae</taxon>
        <taxon>Chryseobacterium group</taxon>
        <taxon>Chryseobacterium</taxon>
    </lineage>
</organism>
<accession>A0ABY7QMH7</accession>
<sequence length="118" mass="13300">MRKIQLLCKSCGEKLSDILNVVPESQLSWKHEGDILSEKEAVITKHLDQMYVLTNLDDEELLNHPDDERFSGCCGSSGSNGINKLCKNGHEVATETSDCCTSMYLHFSLEHIIIKEIF</sequence>
<gene>
    <name evidence="1" type="ORF">PFY12_12765</name>
</gene>
<protein>
    <submittedName>
        <fullName evidence="1">Uncharacterized protein</fullName>
    </submittedName>
</protein>